<accession>A0A9W6X629</accession>
<keyword evidence="2" id="KW-1185">Reference proteome</keyword>
<evidence type="ECO:0000313" key="2">
    <source>
        <dbReference type="Proteomes" id="UP001165121"/>
    </source>
</evidence>
<dbReference type="EMBL" id="BSXT01000681">
    <property type="protein sequence ID" value="GMF32251.1"/>
    <property type="molecule type" value="Genomic_DNA"/>
</dbReference>
<gene>
    <name evidence="1" type="ORF">Pfra01_000761700</name>
</gene>
<proteinExistence type="predicted"/>
<dbReference type="AlphaFoldDB" id="A0A9W6X629"/>
<comment type="caution">
    <text evidence="1">The sequence shown here is derived from an EMBL/GenBank/DDBJ whole genome shotgun (WGS) entry which is preliminary data.</text>
</comment>
<name>A0A9W6X629_9STRA</name>
<sequence length="105" mass="11931">MEVRQIVDHRVNVTTDELELLGAWLGLQDIENSSVRVTYIQRDVPALVAKYAEDMLLICCSNTFEGPTVAGSRVMVNPLRWIQLDPLFVEFGSTDRTQSEHLRVL</sequence>
<protein>
    <submittedName>
        <fullName evidence="1">Unnamed protein product</fullName>
    </submittedName>
</protein>
<reference evidence="1" key="1">
    <citation type="submission" date="2023-04" db="EMBL/GenBank/DDBJ databases">
        <title>Phytophthora fragariaefolia NBRC 109709.</title>
        <authorList>
            <person name="Ichikawa N."/>
            <person name="Sato H."/>
            <person name="Tonouchi N."/>
        </authorList>
    </citation>
    <scope>NUCLEOTIDE SEQUENCE</scope>
    <source>
        <strain evidence="1">NBRC 109709</strain>
    </source>
</reference>
<dbReference type="Proteomes" id="UP001165121">
    <property type="component" value="Unassembled WGS sequence"/>
</dbReference>
<evidence type="ECO:0000313" key="1">
    <source>
        <dbReference type="EMBL" id="GMF32251.1"/>
    </source>
</evidence>
<organism evidence="1 2">
    <name type="scientific">Phytophthora fragariaefolia</name>
    <dbReference type="NCBI Taxonomy" id="1490495"/>
    <lineage>
        <taxon>Eukaryota</taxon>
        <taxon>Sar</taxon>
        <taxon>Stramenopiles</taxon>
        <taxon>Oomycota</taxon>
        <taxon>Peronosporomycetes</taxon>
        <taxon>Peronosporales</taxon>
        <taxon>Peronosporaceae</taxon>
        <taxon>Phytophthora</taxon>
    </lineage>
</organism>